<protein>
    <recommendedName>
        <fullName evidence="4">Cytochrome c domain-containing protein</fullName>
    </recommendedName>
</protein>
<dbReference type="EMBL" id="AP027080">
    <property type="protein sequence ID" value="BDU71808.1"/>
    <property type="molecule type" value="Genomic_DNA"/>
</dbReference>
<dbReference type="RefSeq" id="WP_316414711.1">
    <property type="nucleotide sequence ID" value="NZ_AP027080.1"/>
</dbReference>
<keyword evidence="3" id="KW-1185">Reference proteome</keyword>
<organism evidence="2 3">
    <name type="scientific">Mesoterricola silvestris</name>
    <dbReference type="NCBI Taxonomy" id="2927979"/>
    <lineage>
        <taxon>Bacteria</taxon>
        <taxon>Pseudomonadati</taxon>
        <taxon>Acidobacteriota</taxon>
        <taxon>Holophagae</taxon>
        <taxon>Holophagales</taxon>
        <taxon>Holophagaceae</taxon>
        <taxon>Mesoterricola</taxon>
    </lineage>
</organism>
<dbReference type="Proteomes" id="UP001238179">
    <property type="component" value="Chromosome"/>
</dbReference>
<sequence length="83" mass="8676">MRKSTLFLAAAVLAVAVPSQAKMPFVAAAKAAGIDSVKNCASCHVGAPKKGGELTAMGKWLMAQKASRKAAEVDVKWLKDYKG</sequence>
<dbReference type="AlphaFoldDB" id="A0AA48H4N6"/>
<gene>
    <name evidence="2" type="ORF">METEAL_09820</name>
</gene>
<evidence type="ECO:0000313" key="3">
    <source>
        <dbReference type="Proteomes" id="UP001238179"/>
    </source>
</evidence>
<proteinExistence type="predicted"/>
<evidence type="ECO:0000313" key="2">
    <source>
        <dbReference type="EMBL" id="BDU71808.1"/>
    </source>
</evidence>
<accession>A0AA48H4N6</accession>
<dbReference type="KEGG" id="msil:METEAL_09820"/>
<name>A0AA48H4N6_9BACT</name>
<feature type="signal peptide" evidence="1">
    <location>
        <begin position="1"/>
        <end position="21"/>
    </location>
</feature>
<keyword evidence="1" id="KW-0732">Signal</keyword>
<evidence type="ECO:0000256" key="1">
    <source>
        <dbReference type="SAM" id="SignalP"/>
    </source>
</evidence>
<evidence type="ECO:0008006" key="4">
    <source>
        <dbReference type="Google" id="ProtNLM"/>
    </source>
</evidence>
<feature type="chain" id="PRO_5041348841" description="Cytochrome c domain-containing protein" evidence="1">
    <location>
        <begin position="22"/>
        <end position="83"/>
    </location>
</feature>
<reference evidence="3" key="1">
    <citation type="journal article" date="2023" name="Int. J. Syst. Evol. Microbiol.">
        <title>Mesoterricola silvestris gen. nov., sp. nov., Mesoterricola sediminis sp. nov., Geothrix oryzae sp. nov., Geothrix edaphica sp. nov., Geothrix rubra sp. nov., and Geothrix limicola sp. nov., six novel members of Acidobacteriota isolated from soils.</title>
        <authorList>
            <person name="Itoh H."/>
            <person name="Sugisawa Y."/>
            <person name="Mise K."/>
            <person name="Xu Z."/>
            <person name="Kuniyasu M."/>
            <person name="Ushijima N."/>
            <person name="Kawano K."/>
            <person name="Kobayashi E."/>
            <person name="Shiratori Y."/>
            <person name="Masuda Y."/>
            <person name="Senoo K."/>
        </authorList>
    </citation>
    <scope>NUCLEOTIDE SEQUENCE [LARGE SCALE GENOMIC DNA]</scope>
    <source>
        <strain evidence="3">W79</strain>
    </source>
</reference>